<proteinExistence type="predicted"/>
<protein>
    <submittedName>
        <fullName evidence="1">Uncharacterized protein</fullName>
    </submittedName>
</protein>
<dbReference type="OrthoDB" id="1933729at2759"/>
<evidence type="ECO:0000313" key="1">
    <source>
        <dbReference type="EMBL" id="KAH1057262.1"/>
    </source>
</evidence>
<keyword evidence="2" id="KW-1185">Reference proteome</keyword>
<reference evidence="1 2" key="1">
    <citation type="journal article" date="2021" name="Plant Biotechnol. J.">
        <title>Multi-omics assisted identification of the key and species-specific regulatory components of drought-tolerant mechanisms in Gossypium stocksii.</title>
        <authorList>
            <person name="Yu D."/>
            <person name="Ke L."/>
            <person name="Zhang D."/>
            <person name="Wu Y."/>
            <person name="Sun Y."/>
            <person name="Mei J."/>
            <person name="Sun J."/>
            <person name="Sun Y."/>
        </authorList>
    </citation>
    <scope>NUCLEOTIDE SEQUENCE [LARGE SCALE GENOMIC DNA]</scope>
    <source>
        <strain evidence="2">cv. E1</strain>
        <tissue evidence="1">Leaf</tissue>
    </source>
</reference>
<accession>A0A9D3ZRE0</accession>
<dbReference type="Proteomes" id="UP000828251">
    <property type="component" value="Unassembled WGS sequence"/>
</dbReference>
<comment type="caution">
    <text evidence="1">The sequence shown here is derived from an EMBL/GenBank/DDBJ whole genome shotgun (WGS) entry which is preliminary data.</text>
</comment>
<sequence>MLLGNIKMTETMTFFLPSTLRSSQDILQAHFRHTWPPCCLDSSHGITIPPWPHPLMTHCYVAYSIFSDDACPGDLPSGNSRPWLRPCPIHQVGTARKRSFQTYNQVTKPKQLKTTFDYVPCPCLLTSMVFVQMQLTLAALRIVEKGVARTPIIHPLGFNATVILGGTNSKSVPSSYHPALFPIAHSTSIAQEGILHHQRHQNRCLICPTLVAILGAVMAAVRQRGVATNAIAMQAPIICAIPQPYPVSTHVSFLTLGFESCSNLLHILTATVLCIGSGSLGSDCHDLGVGTPPPDHSSSPPGLREMRKVSPIKDSWILLILGAVFLPLL</sequence>
<name>A0A9D3ZRE0_9ROSI</name>
<evidence type="ECO:0000313" key="2">
    <source>
        <dbReference type="Proteomes" id="UP000828251"/>
    </source>
</evidence>
<gene>
    <name evidence="1" type="ORF">J1N35_035327</name>
</gene>
<dbReference type="AlphaFoldDB" id="A0A9D3ZRE0"/>
<organism evidence="1 2">
    <name type="scientific">Gossypium stocksii</name>
    <dbReference type="NCBI Taxonomy" id="47602"/>
    <lineage>
        <taxon>Eukaryota</taxon>
        <taxon>Viridiplantae</taxon>
        <taxon>Streptophyta</taxon>
        <taxon>Embryophyta</taxon>
        <taxon>Tracheophyta</taxon>
        <taxon>Spermatophyta</taxon>
        <taxon>Magnoliopsida</taxon>
        <taxon>eudicotyledons</taxon>
        <taxon>Gunneridae</taxon>
        <taxon>Pentapetalae</taxon>
        <taxon>rosids</taxon>
        <taxon>malvids</taxon>
        <taxon>Malvales</taxon>
        <taxon>Malvaceae</taxon>
        <taxon>Malvoideae</taxon>
        <taxon>Gossypium</taxon>
    </lineage>
</organism>
<dbReference type="EMBL" id="JAIQCV010000010">
    <property type="protein sequence ID" value="KAH1057262.1"/>
    <property type="molecule type" value="Genomic_DNA"/>
</dbReference>